<name>A0A553Q629_9TELE</name>
<gene>
    <name evidence="1" type="ORF">DNTS_033861</name>
</gene>
<dbReference type="EMBL" id="SRMA01026287">
    <property type="protein sequence ID" value="TRY85396.1"/>
    <property type="molecule type" value="Genomic_DNA"/>
</dbReference>
<dbReference type="OrthoDB" id="10259720at2759"/>
<dbReference type="EMBL" id="SRMA01026287">
    <property type="protein sequence ID" value="TRY85398.1"/>
    <property type="molecule type" value="Genomic_DNA"/>
</dbReference>
<comment type="caution">
    <text evidence="1">The sequence shown here is derived from an EMBL/GenBank/DDBJ whole genome shotgun (WGS) entry which is preliminary data.</text>
</comment>
<evidence type="ECO:0000313" key="1">
    <source>
        <dbReference type="EMBL" id="TRY85398.1"/>
    </source>
</evidence>
<organism evidence="1 2">
    <name type="scientific">Danionella cerebrum</name>
    <dbReference type="NCBI Taxonomy" id="2873325"/>
    <lineage>
        <taxon>Eukaryota</taxon>
        <taxon>Metazoa</taxon>
        <taxon>Chordata</taxon>
        <taxon>Craniata</taxon>
        <taxon>Vertebrata</taxon>
        <taxon>Euteleostomi</taxon>
        <taxon>Actinopterygii</taxon>
        <taxon>Neopterygii</taxon>
        <taxon>Teleostei</taxon>
        <taxon>Ostariophysi</taxon>
        <taxon>Cypriniformes</taxon>
        <taxon>Danionidae</taxon>
        <taxon>Danioninae</taxon>
        <taxon>Danionella</taxon>
    </lineage>
</organism>
<sequence>MNILLLFEGWSVSALHHGLAVQSSKLQDQLCSKFCFSPKIRKLIVQQHSQKPLSADEDCGSGTRALSGISAGIGSIQYWKQQEQEEPVDESTITSRHRFIFK</sequence>
<reference evidence="1 2" key="1">
    <citation type="journal article" date="2019" name="Sci. Data">
        <title>Hybrid genome assembly and annotation of Danionella translucida.</title>
        <authorList>
            <person name="Kadobianskyi M."/>
            <person name="Schulze L."/>
            <person name="Schuelke M."/>
            <person name="Judkewitz B."/>
        </authorList>
    </citation>
    <scope>NUCLEOTIDE SEQUENCE [LARGE SCALE GENOMIC DNA]</scope>
    <source>
        <strain evidence="1 2">Bolton</strain>
    </source>
</reference>
<dbReference type="Proteomes" id="UP000316079">
    <property type="component" value="Unassembled WGS sequence"/>
</dbReference>
<proteinExistence type="predicted"/>
<dbReference type="AlphaFoldDB" id="A0A553Q629"/>
<reference evidence="1" key="2">
    <citation type="submission" date="2019-04" db="EMBL/GenBank/DDBJ databases">
        <authorList>
            <person name="Kadobianskyi M."/>
            <person name="Schulze L."/>
            <person name="Schuelke M."/>
            <person name="Judkewitz B."/>
        </authorList>
    </citation>
    <scope>NUCLEOTIDE SEQUENCE</scope>
    <source>
        <strain evidence="1">Bolton</strain>
        <tissue evidence="1">Whole-body</tissue>
    </source>
</reference>
<evidence type="ECO:0000313" key="2">
    <source>
        <dbReference type="Proteomes" id="UP000316079"/>
    </source>
</evidence>
<dbReference type="EMBL" id="SRMA01026287">
    <property type="protein sequence ID" value="TRY85397.1"/>
    <property type="molecule type" value="Genomic_DNA"/>
</dbReference>
<protein>
    <submittedName>
        <fullName evidence="1">Uncharacterized protein</fullName>
    </submittedName>
</protein>
<accession>A0A553Q629</accession>
<keyword evidence="2" id="KW-1185">Reference proteome</keyword>